<dbReference type="Proteomes" id="UP000278398">
    <property type="component" value="Unassembled WGS sequence"/>
</dbReference>
<dbReference type="EMBL" id="RWKW01000073">
    <property type="protein sequence ID" value="RST84825.1"/>
    <property type="molecule type" value="Genomic_DNA"/>
</dbReference>
<feature type="compositionally biased region" description="Low complexity" evidence="1">
    <location>
        <begin position="62"/>
        <end position="83"/>
    </location>
</feature>
<gene>
    <name evidence="2" type="ORF">EJC49_18860</name>
</gene>
<organism evidence="2 3">
    <name type="scientific">Aquibium carbonis</name>
    <dbReference type="NCBI Taxonomy" id="2495581"/>
    <lineage>
        <taxon>Bacteria</taxon>
        <taxon>Pseudomonadati</taxon>
        <taxon>Pseudomonadota</taxon>
        <taxon>Alphaproteobacteria</taxon>
        <taxon>Hyphomicrobiales</taxon>
        <taxon>Phyllobacteriaceae</taxon>
        <taxon>Aquibium</taxon>
    </lineage>
</organism>
<keyword evidence="3" id="KW-1185">Reference proteome</keyword>
<feature type="region of interest" description="Disordered" evidence="1">
    <location>
        <begin position="372"/>
        <end position="400"/>
    </location>
</feature>
<dbReference type="Pfam" id="PF04311">
    <property type="entry name" value="DUF459"/>
    <property type="match status" value="1"/>
</dbReference>
<evidence type="ECO:0000256" key="1">
    <source>
        <dbReference type="SAM" id="MobiDB-lite"/>
    </source>
</evidence>
<protein>
    <submittedName>
        <fullName evidence="2">DUF459 domain-containing protein</fullName>
    </submittedName>
</protein>
<comment type="caution">
    <text evidence="2">The sequence shown here is derived from an EMBL/GenBank/DDBJ whole genome shotgun (WGS) entry which is preliminary data.</text>
</comment>
<dbReference type="GO" id="GO:0016788">
    <property type="term" value="F:hydrolase activity, acting on ester bonds"/>
    <property type="evidence" value="ECO:0007669"/>
    <property type="project" value="UniProtKB-ARBA"/>
</dbReference>
<feature type="region of interest" description="Disordered" evidence="1">
    <location>
        <begin position="56"/>
        <end position="83"/>
    </location>
</feature>
<dbReference type="SUPFAM" id="SSF52266">
    <property type="entry name" value="SGNH hydrolase"/>
    <property type="match status" value="1"/>
</dbReference>
<dbReference type="RefSeq" id="WP_126701489.1">
    <property type="nucleotide sequence ID" value="NZ_RWKW01000073.1"/>
</dbReference>
<dbReference type="InterPro" id="IPR036514">
    <property type="entry name" value="SGNH_hydro_sf"/>
</dbReference>
<accession>A0A429YTP5</accession>
<feature type="compositionally biased region" description="Basic and acidic residues" evidence="1">
    <location>
        <begin position="377"/>
        <end position="391"/>
    </location>
</feature>
<dbReference type="Gene3D" id="3.40.50.1110">
    <property type="entry name" value="SGNH hydrolase"/>
    <property type="match status" value="1"/>
</dbReference>
<sequence>MARSTGVRIAPWLGLTLVLAAIVMAAGAAVVMVSGTPAHAQERPRTLFQYLFRRDEPPPQAAPQRTQPRNVQRAPRTTRAASAPAQRAVAAVDKQEDARAILVVGDFLAGGLAEGLSAVYAEDPTVRVVDRANGSSGFVRDDYYDWPGRIGSIVDEERPAVVVVMIGSNDRQAMRIDGASENVRSERWDAEYTARSARMASEIAGRNVPIVWVGLPSFRFPKMSSDMIAFNDIQRGVAEAAGGVFVDVWDGFIDENGAFVTNGPDINGQPVRLRADDGINFTAAGKRKIAFYVEKPLARLLQSGPAALAPEAGIGEMFGPPIPGEAPLIQHTPPVSLFDPALDGGDELLGLVVETRRASALTPARKLIVQGLAPDPRPGRVDDFGATREPEAASVATAETTSAVDDAALQAATVE</sequence>
<proteinExistence type="predicted"/>
<evidence type="ECO:0000313" key="2">
    <source>
        <dbReference type="EMBL" id="RST84825.1"/>
    </source>
</evidence>
<dbReference type="CDD" id="cd01829">
    <property type="entry name" value="SGNH_hydrolase_peri2"/>
    <property type="match status" value="1"/>
</dbReference>
<reference evidence="2 3" key="1">
    <citation type="submission" date="2018-12" db="EMBL/GenBank/DDBJ databases">
        <title>Mesorhizobium carbonis sp. nov., isolated from coal mine water.</title>
        <authorList>
            <person name="Xin W."/>
            <person name="Xu Z."/>
            <person name="Xiang F."/>
            <person name="Zhang J."/>
            <person name="Xi L."/>
            <person name="Liu J."/>
        </authorList>
    </citation>
    <scope>NUCLEOTIDE SEQUENCE [LARGE SCALE GENOMIC DNA]</scope>
    <source>
        <strain evidence="2 3">B2.3</strain>
    </source>
</reference>
<dbReference type="AlphaFoldDB" id="A0A429YTP5"/>
<name>A0A429YTP5_9HYPH</name>
<dbReference type="OrthoDB" id="9805649at2"/>
<evidence type="ECO:0000313" key="3">
    <source>
        <dbReference type="Proteomes" id="UP000278398"/>
    </source>
</evidence>
<dbReference type="InterPro" id="IPR007407">
    <property type="entry name" value="DUF459"/>
</dbReference>